<comment type="caution">
    <text evidence="2">The sequence shown here is derived from an EMBL/GenBank/DDBJ whole genome shotgun (WGS) entry which is preliminary data.</text>
</comment>
<feature type="domain" description="Fido" evidence="1">
    <location>
        <begin position="11"/>
        <end position="174"/>
    </location>
</feature>
<sequence length="183" mass="20906">MSNILKKDGKLTTKRIRHAHEVIFRKESFKSGVYRDSDVEILMPVETQPHMEYGTVHVSSQISGLTKGSKTLYKKEVSVALERSVKMWNKWITKRKGLGGGSKIDLASRFHTYFMIIHPFTDGNGRLGRRLLSEQLSFLLEKNIEFEPESKLYYEAIYKASCGDEKSLKKLISESISGTEEQA</sequence>
<dbReference type="EMBL" id="JAPJDZ010000266">
    <property type="protein sequence ID" value="MDP5138724.1"/>
    <property type="molecule type" value="Genomic_DNA"/>
</dbReference>
<dbReference type="PROSITE" id="PS51459">
    <property type="entry name" value="FIDO"/>
    <property type="match status" value="1"/>
</dbReference>
<organism evidence="2 3">
    <name type="scientific">Rheinheimera baltica</name>
    <dbReference type="NCBI Taxonomy" id="67576"/>
    <lineage>
        <taxon>Bacteria</taxon>
        <taxon>Pseudomonadati</taxon>
        <taxon>Pseudomonadota</taxon>
        <taxon>Gammaproteobacteria</taxon>
        <taxon>Chromatiales</taxon>
        <taxon>Chromatiaceae</taxon>
        <taxon>Rheinheimera</taxon>
    </lineage>
</organism>
<dbReference type="RefSeq" id="WP_305977825.1">
    <property type="nucleotide sequence ID" value="NZ_JAPJDZ010000266.1"/>
</dbReference>
<dbReference type="PANTHER" id="PTHR13504:SF38">
    <property type="entry name" value="FIDO DOMAIN-CONTAINING PROTEIN"/>
    <property type="match status" value="1"/>
</dbReference>
<protein>
    <submittedName>
        <fullName evidence="2">Fic family protein</fullName>
    </submittedName>
</protein>
<dbReference type="PANTHER" id="PTHR13504">
    <property type="entry name" value="FIDO DOMAIN-CONTAINING PROTEIN DDB_G0283145"/>
    <property type="match status" value="1"/>
</dbReference>
<evidence type="ECO:0000313" key="2">
    <source>
        <dbReference type="EMBL" id="MDP5138724.1"/>
    </source>
</evidence>
<reference evidence="2 3" key="1">
    <citation type="submission" date="2022-11" db="EMBL/GenBank/DDBJ databases">
        <title>Viruses from the air-sea interface of a natural surface slick.</title>
        <authorList>
            <person name="Rahlff J."/>
            <person name="Holmfeldt K."/>
        </authorList>
    </citation>
    <scope>NUCLEOTIDE SEQUENCE [LARGE SCALE GENOMIC DNA]</scope>
    <source>
        <strain evidence="2 3">SMS4</strain>
    </source>
</reference>
<evidence type="ECO:0000313" key="3">
    <source>
        <dbReference type="Proteomes" id="UP001231109"/>
    </source>
</evidence>
<dbReference type="SUPFAM" id="SSF140931">
    <property type="entry name" value="Fic-like"/>
    <property type="match status" value="1"/>
</dbReference>
<gene>
    <name evidence="2" type="ORF">ORJ04_22515</name>
</gene>
<evidence type="ECO:0000259" key="1">
    <source>
        <dbReference type="PROSITE" id="PS51459"/>
    </source>
</evidence>
<dbReference type="InterPro" id="IPR040198">
    <property type="entry name" value="Fido_containing"/>
</dbReference>
<dbReference type="InterPro" id="IPR003812">
    <property type="entry name" value="Fido"/>
</dbReference>
<name>A0ABT9I5T4_9GAMM</name>
<dbReference type="Proteomes" id="UP001231109">
    <property type="component" value="Unassembled WGS sequence"/>
</dbReference>
<keyword evidence="3" id="KW-1185">Reference proteome</keyword>
<accession>A0ABT9I5T4</accession>
<proteinExistence type="predicted"/>
<dbReference type="Gene3D" id="1.10.3290.10">
    <property type="entry name" value="Fido-like domain"/>
    <property type="match status" value="1"/>
</dbReference>
<dbReference type="Pfam" id="PF02661">
    <property type="entry name" value="Fic"/>
    <property type="match status" value="1"/>
</dbReference>
<dbReference type="InterPro" id="IPR036597">
    <property type="entry name" value="Fido-like_dom_sf"/>
</dbReference>